<evidence type="ECO:0000313" key="3">
    <source>
        <dbReference type="Proteomes" id="UP001233999"/>
    </source>
</evidence>
<organism evidence="2 3">
    <name type="scientific">Diploptera punctata</name>
    <name type="common">Pacific beetle cockroach</name>
    <dbReference type="NCBI Taxonomy" id="6984"/>
    <lineage>
        <taxon>Eukaryota</taxon>
        <taxon>Metazoa</taxon>
        <taxon>Ecdysozoa</taxon>
        <taxon>Arthropoda</taxon>
        <taxon>Hexapoda</taxon>
        <taxon>Insecta</taxon>
        <taxon>Pterygota</taxon>
        <taxon>Neoptera</taxon>
        <taxon>Polyneoptera</taxon>
        <taxon>Dictyoptera</taxon>
        <taxon>Blattodea</taxon>
        <taxon>Blaberoidea</taxon>
        <taxon>Blaberidae</taxon>
        <taxon>Diplopterinae</taxon>
        <taxon>Diploptera</taxon>
    </lineage>
</organism>
<reference evidence="2" key="2">
    <citation type="submission" date="2023-05" db="EMBL/GenBank/DDBJ databases">
        <authorList>
            <person name="Fouks B."/>
        </authorList>
    </citation>
    <scope>NUCLEOTIDE SEQUENCE</scope>
    <source>
        <strain evidence="2">Stay&amp;Tobe</strain>
        <tissue evidence="2">Testes</tissue>
    </source>
</reference>
<protein>
    <submittedName>
        <fullName evidence="2">Uncharacterized protein</fullName>
    </submittedName>
</protein>
<accession>A0AAD7ZTA4</accession>
<feature type="compositionally biased region" description="Basic and acidic residues" evidence="1">
    <location>
        <begin position="33"/>
        <end position="43"/>
    </location>
</feature>
<name>A0AAD7ZTA4_DIPPU</name>
<keyword evidence="3" id="KW-1185">Reference proteome</keyword>
<feature type="non-terminal residue" evidence="2">
    <location>
        <position position="107"/>
    </location>
</feature>
<evidence type="ECO:0000313" key="2">
    <source>
        <dbReference type="EMBL" id="KAJ9586245.1"/>
    </source>
</evidence>
<dbReference type="EMBL" id="JASPKZ010007182">
    <property type="protein sequence ID" value="KAJ9586245.1"/>
    <property type="molecule type" value="Genomic_DNA"/>
</dbReference>
<proteinExistence type="predicted"/>
<feature type="non-terminal residue" evidence="2">
    <location>
        <position position="1"/>
    </location>
</feature>
<dbReference type="Proteomes" id="UP001233999">
    <property type="component" value="Unassembled WGS sequence"/>
</dbReference>
<feature type="region of interest" description="Disordered" evidence="1">
    <location>
        <begin position="33"/>
        <end position="55"/>
    </location>
</feature>
<reference evidence="2" key="1">
    <citation type="journal article" date="2023" name="IScience">
        <title>Live-bearing cockroach genome reveals convergent evolutionary mechanisms linked to viviparity in insects and beyond.</title>
        <authorList>
            <person name="Fouks B."/>
            <person name="Harrison M.C."/>
            <person name="Mikhailova A.A."/>
            <person name="Marchal E."/>
            <person name="English S."/>
            <person name="Carruthers M."/>
            <person name="Jennings E.C."/>
            <person name="Chiamaka E.L."/>
            <person name="Frigard R.A."/>
            <person name="Pippel M."/>
            <person name="Attardo G.M."/>
            <person name="Benoit J.B."/>
            <person name="Bornberg-Bauer E."/>
            <person name="Tobe S.S."/>
        </authorList>
    </citation>
    <scope>NUCLEOTIDE SEQUENCE</scope>
    <source>
        <strain evidence="2">Stay&amp;Tobe</strain>
    </source>
</reference>
<sequence length="107" mass="12297">IPENKQAYKTDNGILRKQKHAILKEGKLIERHDGLLKKQKSETSNKGVPENSSRPNIRCLHCRSIRFRLRKESSQNVKIDLSEVEVTVMTPATKNTSFGNTIHEKHH</sequence>
<dbReference type="AlphaFoldDB" id="A0AAD7ZTA4"/>
<evidence type="ECO:0000256" key="1">
    <source>
        <dbReference type="SAM" id="MobiDB-lite"/>
    </source>
</evidence>
<gene>
    <name evidence="2" type="ORF">L9F63_020107</name>
</gene>
<feature type="compositionally biased region" description="Polar residues" evidence="1">
    <location>
        <begin position="44"/>
        <end position="55"/>
    </location>
</feature>
<comment type="caution">
    <text evidence="2">The sequence shown here is derived from an EMBL/GenBank/DDBJ whole genome shotgun (WGS) entry which is preliminary data.</text>
</comment>